<dbReference type="InterPro" id="IPR054210">
    <property type="entry name" value="DUF6917"/>
</dbReference>
<dbReference type="KEGG" id="cmic:caldi_01210"/>
<dbReference type="AlphaFoldDB" id="A0AA35G6J0"/>
<protein>
    <recommendedName>
        <fullName evidence="1">DUF6917 domain-containing protein</fullName>
    </recommendedName>
</protein>
<organism evidence="2 3">
    <name type="scientific">Caldinitratiruptor microaerophilus</name>
    <dbReference type="NCBI Taxonomy" id="671077"/>
    <lineage>
        <taxon>Bacteria</taxon>
        <taxon>Bacillati</taxon>
        <taxon>Bacillota</taxon>
        <taxon>Clostridia</taxon>
        <taxon>Eubacteriales</taxon>
        <taxon>Symbiobacteriaceae</taxon>
        <taxon>Caldinitratiruptor</taxon>
    </lineage>
</organism>
<reference evidence="2" key="1">
    <citation type="submission" date="2022-03" db="EMBL/GenBank/DDBJ databases">
        <title>Complete genome sequence of Caldinitratiruptor microaerophilus.</title>
        <authorList>
            <person name="Mukaiyama R."/>
            <person name="Nishiyama T."/>
            <person name="Ueda K."/>
        </authorList>
    </citation>
    <scope>NUCLEOTIDE SEQUENCE</scope>
    <source>
        <strain evidence="2">JCM 16183</strain>
    </source>
</reference>
<gene>
    <name evidence="2" type="ORF">caldi_01210</name>
</gene>
<dbReference type="EMBL" id="AP025628">
    <property type="protein sequence ID" value="BDG59031.1"/>
    <property type="molecule type" value="Genomic_DNA"/>
</dbReference>
<feature type="domain" description="DUF6917" evidence="1">
    <location>
        <begin position="17"/>
        <end position="139"/>
    </location>
</feature>
<name>A0AA35G6J0_9FIRM</name>
<evidence type="ECO:0000313" key="2">
    <source>
        <dbReference type="EMBL" id="BDG59031.1"/>
    </source>
</evidence>
<evidence type="ECO:0000259" key="1">
    <source>
        <dbReference type="Pfam" id="PF21891"/>
    </source>
</evidence>
<keyword evidence="3" id="KW-1185">Reference proteome</keyword>
<accession>A0AA35G6J0</accession>
<dbReference type="RefSeq" id="WP_264843150.1">
    <property type="nucleotide sequence ID" value="NZ_AP025628.1"/>
</dbReference>
<dbReference type="Proteomes" id="UP001163687">
    <property type="component" value="Chromosome"/>
</dbReference>
<proteinExistence type="predicted"/>
<sequence length="145" mass="15201">MPDPYVGGLFRSSPYAALREITGTVVAVLDARLAGRGLNLIAPISRCLLRDEIHELILTTGAVGPGDRVEDVHYLAFFEVSQGGVAVVGQTVRIAGYEVGRIAGFDETHMPNHMNVVLSGPRGVTGGELGLQPGDPVIISGRLGA</sequence>
<dbReference type="Pfam" id="PF21891">
    <property type="entry name" value="DUF6917"/>
    <property type="match status" value="1"/>
</dbReference>
<evidence type="ECO:0000313" key="3">
    <source>
        <dbReference type="Proteomes" id="UP001163687"/>
    </source>
</evidence>